<feature type="region of interest" description="Disordered" evidence="1">
    <location>
        <begin position="41"/>
        <end position="69"/>
    </location>
</feature>
<dbReference type="EMBL" id="JANLCK010000007">
    <property type="protein sequence ID" value="MCS5726967.1"/>
    <property type="molecule type" value="Genomic_DNA"/>
</dbReference>
<feature type="domain" description="Bacterial Ig-like" evidence="3">
    <location>
        <begin position="326"/>
        <end position="380"/>
    </location>
</feature>
<dbReference type="Proteomes" id="UP001165587">
    <property type="component" value="Unassembled WGS sequence"/>
</dbReference>
<dbReference type="PANTHER" id="PTHR30032">
    <property type="entry name" value="N-ACETYLMURAMOYL-L-ALANINE AMIDASE-RELATED"/>
    <property type="match status" value="1"/>
</dbReference>
<dbReference type="Gene3D" id="2.60.120.260">
    <property type="entry name" value="Galactose-binding domain-like"/>
    <property type="match status" value="1"/>
</dbReference>
<proteinExistence type="predicted"/>
<gene>
    <name evidence="4" type="ORF">N1028_13785</name>
</gene>
<sequence length="881" mass="90263">MTDTTIRRRWRTRSFAARSTAVVAAAALALSAAITAPAAFGSPSDGPAAEEPQPTNVALESPDNPNAPDLEVSYVTGWNSAAALNDGKNEATNSYTGMWGTWGDPANPEADVATYTWAAPVKVSSSAVYLWQNHLTGDGGVRIPAAWSLEYLGDDGEWAPVTGEALAYPVPELDEANPVSSLPAVSASFDAVTTKGLRLSLTRADVGGSRAATSTIEWEVTGITVPEPEPEPESPEDYILAEDVAARTTPGTAPELPGEVWVIDENGPLHYVAATWQAVDAGSYAAAGTFTVEGDLEGYESQPVTATVHVADELSDAIESVEYATTMTQPGTAPELPRTVFAVYDDGTASSTVPVTWDAIDPAAYADPESVFDVAGTVEGFEGGAIATVFVIEALSQTDPIVTIAFDAVPAGSGWYTTAPTATVAAQETASPVASIEVSLDGGTTWRAYDGPFAVEGQGDVTVTARATAEDGAVGSRDASVKIDTVAPVTGHEIVVDGSSATVTLAPTDAEPGSGVARTVWSDGPDPSPTGEENNMYATYEEPFSVQLTEAARYVHIRTQDAAGNEEETQTITLPAAEPGGDPEVEVDRLAGADRYEVSINTSRAGFPDGSDTVYVASGAVFPDALSAAPAATVAGAPILLTTAATLPAGVKAEIERLGASRIVIVGGTSTVSRSVESALKKLGTTVRIGGADRYEASRNIAAAAFPRGAEVAVLANGTTFADALSAGAAVDGRGPVLLVKAGSSLDAATTRLLKRLGVEQIVVAGGEASVSAGIEASAAKIAETVRLGGADRYEASRTINAHFFTEAEHVLLATGQKFPDALSGSAYAPRIDAPLFTVPGTCIPAETLAQIEALGATEVTLLGGTATLGEAVAELEACTP</sequence>
<evidence type="ECO:0000313" key="5">
    <source>
        <dbReference type="Proteomes" id="UP001165587"/>
    </source>
</evidence>
<dbReference type="PANTHER" id="PTHR30032:SF8">
    <property type="entry name" value="GERMINATION-SPECIFIC N-ACETYLMURAMOYL-L-ALANINE AMIDASE"/>
    <property type="match status" value="1"/>
</dbReference>
<dbReference type="Pfam" id="PF04122">
    <property type="entry name" value="CW_binding_2"/>
    <property type="match status" value="3"/>
</dbReference>
<organism evidence="4 5">
    <name type="scientific">Herbiconiux oxytropis</name>
    <dbReference type="NCBI Taxonomy" id="2970915"/>
    <lineage>
        <taxon>Bacteria</taxon>
        <taxon>Bacillati</taxon>
        <taxon>Actinomycetota</taxon>
        <taxon>Actinomycetes</taxon>
        <taxon>Micrococcales</taxon>
        <taxon>Microbacteriaceae</taxon>
        <taxon>Herbiconiux</taxon>
    </lineage>
</organism>
<feature type="chain" id="PRO_5041435067" evidence="2">
    <location>
        <begin position="39"/>
        <end position="881"/>
    </location>
</feature>
<feature type="signal peptide" evidence="2">
    <location>
        <begin position="1"/>
        <end position="38"/>
    </location>
</feature>
<dbReference type="InterPro" id="IPR007253">
    <property type="entry name" value="Cell_wall-bd_2"/>
</dbReference>
<comment type="caution">
    <text evidence="4">The sequence shown here is derived from an EMBL/GenBank/DDBJ whole genome shotgun (WGS) entry which is preliminary data.</text>
</comment>
<feature type="region of interest" description="Disordered" evidence="1">
    <location>
        <begin position="508"/>
        <end position="531"/>
    </location>
</feature>
<accession>A0AA42BUJ0</accession>
<evidence type="ECO:0000256" key="1">
    <source>
        <dbReference type="SAM" id="MobiDB-lite"/>
    </source>
</evidence>
<dbReference type="InterPro" id="IPR051922">
    <property type="entry name" value="Bact_Sporulation_Assoc"/>
</dbReference>
<reference evidence="4" key="1">
    <citation type="submission" date="2022-08" db="EMBL/GenBank/DDBJ databases">
        <authorList>
            <person name="Deng Y."/>
            <person name="Han X.-F."/>
            <person name="Zhang Y.-Q."/>
        </authorList>
    </citation>
    <scope>NUCLEOTIDE SEQUENCE</scope>
    <source>
        <strain evidence="4">CPCC 203407</strain>
    </source>
</reference>
<dbReference type="Gene3D" id="3.40.50.12090">
    <property type="match status" value="1"/>
</dbReference>
<feature type="domain" description="Bacterial Ig-like" evidence="3">
    <location>
        <begin position="242"/>
        <end position="299"/>
    </location>
</feature>
<dbReference type="Pfam" id="PF07532">
    <property type="entry name" value="Big_4"/>
    <property type="match status" value="2"/>
</dbReference>
<dbReference type="InterPro" id="IPR013783">
    <property type="entry name" value="Ig-like_fold"/>
</dbReference>
<protein>
    <submittedName>
        <fullName evidence="4">Cell wall-binding repeat-containing protein</fullName>
    </submittedName>
</protein>
<dbReference type="GO" id="GO:0005975">
    <property type="term" value="P:carbohydrate metabolic process"/>
    <property type="evidence" value="ECO:0007669"/>
    <property type="project" value="UniProtKB-ARBA"/>
</dbReference>
<evidence type="ECO:0000313" key="4">
    <source>
        <dbReference type="EMBL" id="MCS5726967.1"/>
    </source>
</evidence>
<keyword evidence="5" id="KW-1185">Reference proteome</keyword>
<evidence type="ECO:0000259" key="3">
    <source>
        <dbReference type="Pfam" id="PF07532"/>
    </source>
</evidence>
<keyword evidence="2" id="KW-0732">Signal</keyword>
<evidence type="ECO:0000256" key="2">
    <source>
        <dbReference type="SAM" id="SignalP"/>
    </source>
</evidence>
<dbReference type="InterPro" id="IPR011081">
    <property type="entry name" value="Big_4"/>
</dbReference>
<dbReference type="Gene3D" id="2.60.40.10">
    <property type="entry name" value="Immunoglobulins"/>
    <property type="match status" value="1"/>
</dbReference>
<dbReference type="RefSeq" id="WP_259529910.1">
    <property type="nucleotide sequence ID" value="NZ_JANLCK010000007.1"/>
</dbReference>
<name>A0AA42BUJ0_9MICO</name>
<dbReference type="AlphaFoldDB" id="A0AA42BUJ0"/>